<feature type="chain" id="PRO_5046024042" evidence="1">
    <location>
        <begin position="25"/>
        <end position="111"/>
    </location>
</feature>
<evidence type="ECO:0000313" key="3">
    <source>
        <dbReference type="Proteomes" id="UP001055102"/>
    </source>
</evidence>
<dbReference type="Proteomes" id="UP001055102">
    <property type="component" value="Unassembled WGS sequence"/>
</dbReference>
<proteinExistence type="predicted"/>
<comment type="caution">
    <text evidence="2">The sequence shown here is derived from an EMBL/GenBank/DDBJ whole genome shotgun (WGS) entry which is preliminary data.</text>
</comment>
<reference evidence="2" key="1">
    <citation type="journal article" date="2021" name="Front. Microbiol.">
        <title>Comprehensive Comparative Genomics and Phenotyping of Methylobacterium Species.</title>
        <authorList>
            <person name="Alessa O."/>
            <person name="Ogura Y."/>
            <person name="Fujitani Y."/>
            <person name="Takami H."/>
            <person name="Hayashi T."/>
            <person name="Sahin N."/>
            <person name="Tani A."/>
        </authorList>
    </citation>
    <scope>NUCLEOTIDE SEQUENCE</scope>
    <source>
        <strain evidence="2">LMG 23639</strain>
    </source>
</reference>
<keyword evidence="1" id="KW-0732">Signal</keyword>
<evidence type="ECO:0000256" key="1">
    <source>
        <dbReference type="SAM" id="SignalP"/>
    </source>
</evidence>
<reference evidence="2" key="2">
    <citation type="submission" date="2021-08" db="EMBL/GenBank/DDBJ databases">
        <authorList>
            <person name="Tani A."/>
            <person name="Ola A."/>
            <person name="Ogura Y."/>
            <person name="Katsura K."/>
            <person name="Hayashi T."/>
        </authorList>
    </citation>
    <scope>NUCLEOTIDE SEQUENCE</scope>
    <source>
        <strain evidence="2">LMG 23639</strain>
    </source>
</reference>
<protein>
    <submittedName>
        <fullName evidence="2">Uncharacterized protein</fullName>
    </submittedName>
</protein>
<keyword evidence="3" id="KW-1185">Reference proteome</keyword>
<sequence>MPNRLSRTFVALAATTLLVTPALAQRRLGPAAERVFTPALSCSAVRGIVAEARDVVLATSLAPDVYERVYAAGGVCTDEVTAAPAFVPTGDDPMCFAGYRCRQRNNGDAGR</sequence>
<evidence type="ECO:0000313" key="2">
    <source>
        <dbReference type="EMBL" id="GJE08043.1"/>
    </source>
</evidence>
<accession>A0ABQ4T1C3</accession>
<organism evidence="2 3">
    <name type="scientific">Methylobacterium jeotgali</name>
    <dbReference type="NCBI Taxonomy" id="381630"/>
    <lineage>
        <taxon>Bacteria</taxon>
        <taxon>Pseudomonadati</taxon>
        <taxon>Pseudomonadota</taxon>
        <taxon>Alphaproteobacteria</taxon>
        <taxon>Hyphomicrobiales</taxon>
        <taxon>Methylobacteriaceae</taxon>
        <taxon>Methylobacterium</taxon>
    </lineage>
</organism>
<dbReference type="EMBL" id="BPQR01000060">
    <property type="protein sequence ID" value="GJE08043.1"/>
    <property type="molecule type" value="Genomic_DNA"/>
</dbReference>
<gene>
    <name evidence="2" type="ORF">AOPFMNJM_3376</name>
</gene>
<name>A0ABQ4T1C3_9HYPH</name>
<dbReference type="RefSeq" id="WP_238277501.1">
    <property type="nucleotide sequence ID" value="NZ_BPQR01000060.1"/>
</dbReference>
<feature type="signal peptide" evidence="1">
    <location>
        <begin position="1"/>
        <end position="24"/>
    </location>
</feature>